<gene>
    <name evidence="2" type="ORF">SAMN06272737_14421</name>
</gene>
<dbReference type="AlphaFoldDB" id="A0A239AGL8"/>
<feature type="region of interest" description="Disordered" evidence="1">
    <location>
        <begin position="31"/>
        <end position="71"/>
    </location>
</feature>
<proteinExistence type="predicted"/>
<keyword evidence="3" id="KW-1185">Reference proteome</keyword>
<accession>A0A239AGL8</accession>
<dbReference type="EMBL" id="FZNO01000044">
    <property type="protein sequence ID" value="SNR94679.1"/>
    <property type="molecule type" value="Genomic_DNA"/>
</dbReference>
<evidence type="ECO:0000313" key="3">
    <source>
        <dbReference type="Proteomes" id="UP000198403"/>
    </source>
</evidence>
<protein>
    <submittedName>
        <fullName evidence="2">Uncharacterized protein</fullName>
    </submittedName>
</protein>
<sequence length="71" mass="7841">MDGSVTHTATAAAIRGHRLRALVHLSEHLARRVSRRRPVPSSSLEHSPAPSRQGPGRRTARRAAGWVRWTS</sequence>
<evidence type="ECO:0000256" key="1">
    <source>
        <dbReference type="SAM" id="MobiDB-lite"/>
    </source>
</evidence>
<organism evidence="2 3">
    <name type="scientific">Blastococcus mobilis</name>
    <dbReference type="NCBI Taxonomy" id="1938746"/>
    <lineage>
        <taxon>Bacteria</taxon>
        <taxon>Bacillati</taxon>
        <taxon>Actinomycetota</taxon>
        <taxon>Actinomycetes</taxon>
        <taxon>Geodermatophilales</taxon>
        <taxon>Geodermatophilaceae</taxon>
        <taxon>Blastococcus</taxon>
    </lineage>
</organism>
<name>A0A239AGL8_9ACTN</name>
<feature type="compositionally biased region" description="Low complexity" evidence="1">
    <location>
        <begin position="52"/>
        <end position="71"/>
    </location>
</feature>
<reference evidence="2 3" key="1">
    <citation type="submission" date="2017-06" db="EMBL/GenBank/DDBJ databases">
        <authorList>
            <person name="Kim H.J."/>
            <person name="Triplett B.A."/>
        </authorList>
    </citation>
    <scope>NUCLEOTIDE SEQUENCE [LARGE SCALE GENOMIC DNA]</scope>
    <source>
        <strain evidence="2 3">DSM 44272</strain>
    </source>
</reference>
<evidence type="ECO:0000313" key="2">
    <source>
        <dbReference type="EMBL" id="SNR94679.1"/>
    </source>
</evidence>
<dbReference type="Proteomes" id="UP000198403">
    <property type="component" value="Unassembled WGS sequence"/>
</dbReference>